<feature type="transmembrane region" description="Helical" evidence="1">
    <location>
        <begin position="161"/>
        <end position="179"/>
    </location>
</feature>
<evidence type="ECO:0000313" key="2">
    <source>
        <dbReference type="EnsemblMetazoa" id="GBRI023137-PA"/>
    </source>
</evidence>
<dbReference type="AlphaFoldDB" id="A0A1A9WKP5"/>
<organism evidence="2 3">
    <name type="scientific">Glossina brevipalpis</name>
    <dbReference type="NCBI Taxonomy" id="37001"/>
    <lineage>
        <taxon>Eukaryota</taxon>
        <taxon>Metazoa</taxon>
        <taxon>Ecdysozoa</taxon>
        <taxon>Arthropoda</taxon>
        <taxon>Hexapoda</taxon>
        <taxon>Insecta</taxon>
        <taxon>Pterygota</taxon>
        <taxon>Neoptera</taxon>
        <taxon>Endopterygota</taxon>
        <taxon>Diptera</taxon>
        <taxon>Brachycera</taxon>
        <taxon>Muscomorpha</taxon>
        <taxon>Hippoboscoidea</taxon>
        <taxon>Glossinidae</taxon>
        <taxon>Glossina</taxon>
    </lineage>
</organism>
<sequence length="265" mass="30230">MRLSVDCITAVNNSVEKCPCELICNTINCNNISISNVSDTWYSATAISALLPQTKSGSVWLYRYVQLYIDWLPEQKESVNQKALASYLHFCGHNYPIERGHNCPKAPMGPLPVYCPIDNSINSKGMLQIIKIIQYGTKKTPEKCFIIIFKTGENMKSFRKVLIFGLTVYSYLLHFYSTYRGNAKRYPNPPNNRCMPRQIAFYCPTFVYVVSNWPSHPRGAAVAFASMRDYNGFNLHLLSFVVVLLSFKLKSRVIFKLSLGKDYLV</sequence>
<dbReference type="EnsemblMetazoa" id="GBRI023137-RA">
    <property type="protein sequence ID" value="GBRI023137-PA"/>
    <property type="gene ID" value="GBRI023137"/>
</dbReference>
<name>A0A1A9WKP5_9MUSC</name>
<keyword evidence="1" id="KW-0472">Membrane</keyword>
<keyword evidence="1" id="KW-0812">Transmembrane</keyword>
<protein>
    <submittedName>
        <fullName evidence="2">Uncharacterized protein</fullName>
    </submittedName>
</protein>
<keyword evidence="3" id="KW-1185">Reference proteome</keyword>
<proteinExistence type="predicted"/>
<dbReference type="VEuPathDB" id="VectorBase:GBRI023137"/>
<evidence type="ECO:0000313" key="3">
    <source>
        <dbReference type="Proteomes" id="UP000091820"/>
    </source>
</evidence>
<feature type="transmembrane region" description="Helical" evidence="1">
    <location>
        <begin position="233"/>
        <end position="249"/>
    </location>
</feature>
<evidence type="ECO:0000256" key="1">
    <source>
        <dbReference type="SAM" id="Phobius"/>
    </source>
</evidence>
<accession>A0A1A9WKP5</accession>
<dbReference type="Proteomes" id="UP000091820">
    <property type="component" value="Unassembled WGS sequence"/>
</dbReference>
<keyword evidence="1" id="KW-1133">Transmembrane helix</keyword>
<reference evidence="3" key="1">
    <citation type="submission" date="2014-03" db="EMBL/GenBank/DDBJ databases">
        <authorList>
            <person name="Aksoy S."/>
            <person name="Warren W."/>
            <person name="Wilson R.K."/>
        </authorList>
    </citation>
    <scope>NUCLEOTIDE SEQUENCE [LARGE SCALE GENOMIC DNA]</scope>
    <source>
        <strain evidence="3">IAEA</strain>
    </source>
</reference>
<reference evidence="2" key="2">
    <citation type="submission" date="2020-05" db="UniProtKB">
        <authorList>
            <consortium name="EnsemblMetazoa"/>
        </authorList>
    </citation>
    <scope>IDENTIFICATION</scope>
    <source>
        <strain evidence="2">IAEA</strain>
    </source>
</reference>